<accession>F7NQ90</accession>
<evidence type="ECO:0000256" key="11">
    <source>
        <dbReference type="ARBA" id="ARBA00023004"/>
    </source>
</evidence>
<keyword evidence="19" id="KW-1185">Reference proteome</keyword>
<dbReference type="STRING" id="1009370.ALO_21454"/>
<comment type="function">
    <text evidence="1 17">Catalyzes the conversion of epoxyqueuosine (oQ) to queuosine (Q), which is a hypermodified base found in the wobble positions of tRNA(Asp), tRNA(Asn), tRNA(His) and tRNA(Tyr).</text>
</comment>
<comment type="caution">
    <text evidence="18">The sequence shown here is derived from an EMBL/GenBank/DDBJ whole genome shotgun (WGS) entry which is preliminary data.</text>
</comment>
<evidence type="ECO:0000313" key="18">
    <source>
        <dbReference type="EMBL" id="EGO61849.1"/>
    </source>
</evidence>
<evidence type="ECO:0000256" key="9">
    <source>
        <dbReference type="ARBA" id="ARBA00022785"/>
    </source>
</evidence>
<dbReference type="GO" id="GO:0052693">
    <property type="term" value="F:epoxyqueuosine reductase activity"/>
    <property type="evidence" value="ECO:0007669"/>
    <property type="project" value="UniProtKB-UniRule"/>
</dbReference>
<dbReference type="AlphaFoldDB" id="F7NQ90"/>
<evidence type="ECO:0000256" key="6">
    <source>
        <dbReference type="ARBA" id="ARBA00022485"/>
    </source>
</evidence>
<proteinExistence type="inferred from homology"/>
<comment type="catalytic activity">
    <reaction evidence="16 17">
        <text>epoxyqueuosine(34) in tRNA + AH2 = queuosine(34) in tRNA + A + H2O</text>
        <dbReference type="Rhea" id="RHEA:32159"/>
        <dbReference type="Rhea" id="RHEA-COMP:18571"/>
        <dbReference type="Rhea" id="RHEA-COMP:18582"/>
        <dbReference type="ChEBI" id="CHEBI:13193"/>
        <dbReference type="ChEBI" id="CHEBI:15377"/>
        <dbReference type="ChEBI" id="CHEBI:17499"/>
        <dbReference type="ChEBI" id="CHEBI:194431"/>
        <dbReference type="ChEBI" id="CHEBI:194443"/>
        <dbReference type="EC" id="1.17.99.6"/>
    </reaction>
</comment>
<evidence type="ECO:0000256" key="5">
    <source>
        <dbReference type="ARBA" id="ARBA00016895"/>
    </source>
</evidence>
<reference evidence="18 19" key="1">
    <citation type="journal article" date="2011" name="EMBO J.">
        <title>Structural diversity of bacterial flagellar motors.</title>
        <authorList>
            <person name="Chen S."/>
            <person name="Beeby M."/>
            <person name="Murphy G.E."/>
            <person name="Leadbetter J.R."/>
            <person name="Hendrixson D.R."/>
            <person name="Briegel A."/>
            <person name="Li Z."/>
            <person name="Shi J."/>
            <person name="Tocheva E.I."/>
            <person name="Muller A."/>
            <person name="Dobro M.J."/>
            <person name="Jensen G.J."/>
        </authorList>
    </citation>
    <scope>NUCLEOTIDE SEQUENCE [LARGE SCALE GENOMIC DNA]</scope>
    <source>
        <strain evidence="18 19">DSM 6540</strain>
    </source>
</reference>
<evidence type="ECO:0000256" key="12">
    <source>
        <dbReference type="ARBA" id="ARBA00023014"/>
    </source>
</evidence>
<evidence type="ECO:0000256" key="14">
    <source>
        <dbReference type="ARBA" id="ARBA00023284"/>
    </source>
</evidence>
<dbReference type="GO" id="GO:0008616">
    <property type="term" value="P:tRNA queuosine(34) biosynthetic process"/>
    <property type="evidence" value="ECO:0007669"/>
    <property type="project" value="UniProtKB-UniRule"/>
</dbReference>
<evidence type="ECO:0000256" key="8">
    <source>
        <dbReference type="ARBA" id="ARBA00022723"/>
    </source>
</evidence>
<keyword evidence="6 17" id="KW-0004">4Fe-4S</keyword>
<feature type="binding site" evidence="17">
    <location>
        <position position="86"/>
    </location>
    <ligand>
        <name>[4Fe-4S] cluster</name>
        <dbReference type="ChEBI" id="CHEBI:49883"/>
    </ligand>
</feature>
<evidence type="ECO:0000256" key="10">
    <source>
        <dbReference type="ARBA" id="ARBA00023002"/>
    </source>
</evidence>
<feature type="binding site" evidence="17">
    <location>
        <position position="8"/>
    </location>
    <ligand>
        <name>[4Fe-4S] cluster</name>
        <dbReference type="ChEBI" id="CHEBI:49883"/>
    </ligand>
</feature>
<comment type="similarity">
    <text evidence="3 17">Belongs to the QueH family.</text>
</comment>
<dbReference type="UniPathway" id="UPA00392"/>
<evidence type="ECO:0000256" key="17">
    <source>
        <dbReference type="HAMAP-Rule" id="MF_02089"/>
    </source>
</evidence>
<evidence type="ECO:0000256" key="2">
    <source>
        <dbReference type="ARBA" id="ARBA00004691"/>
    </source>
</evidence>
<keyword evidence="7 17" id="KW-0819">tRNA processing</keyword>
<evidence type="ECO:0000256" key="4">
    <source>
        <dbReference type="ARBA" id="ARBA00012622"/>
    </source>
</evidence>
<dbReference type="InterPro" id="IPR003828">
    <property type="entry name" value="QueH"/>
</dbReference>
<keyword evidence="13 17" id="KW-1015">Disulfide bond</keyword>
<keyword evidence="11 17" id="KW-0408">Iron</keyword>
<dbReference type="Proteomes" id="UP000003240">
    <property type="component" value="Unassembled WGS sequence"/>
</dbReference>
<keyword evidence="14 17" id="KW-0676">Redox-active center</keyword>
<dbReference type="EC" id="1.17.99.6" evidence="4 17"/>
<evidence type="ECO:0000256" key="16">
    <source>
        <dbReference type="ARBA" id="ARBA00047415"/>
    </source>
</evidence>
<keyword evidence="12 17" id="KW-0411">Iron-sulfur</keyword>
<feature type="binding site" evidence="17">
    <location>
        <position position="83"/>
    </location>
    <ligand>
        <name>[4Fe-4S] cluster</name>
        <dbReference type="ChEBI" id="CHEBI:49883"/>
    </ligand>
</feature>
<dbReference type="HAMAP" id="MF_02089">
    <property type="entry name" value="QueH"/>
    <property type="match status" value="1"/>
</dbReference>
<dbReference type="Gene3D" id="3.40.50.620">
    <property type="entry name" value="HUPs"/>
    <property type="match status" value="1"/>
</dbReference>
<dbReference type="PANTHER" id="PTHR36701:SF1">
    <property type="entry name" value="EPOXYQUEUOSINE REDUCTASE QUEH"/>
    <property type="match status" value="1"/>
</dbReference>
<name>F7NQ90_9FIRM</name>
<feature type="binding site" evidence="17">
    <location>
        <position position="9"/>
    </location>
    <ligand>
        <name>[4Fe-4S] cluster</name>
        <dbReference type="ChEBI" id="CHEBI:49883"/>
    </ligand>
</feature>
<evidence type="ECO:0000256" key="15">
    <source>
        <dbReference type="ARBA" id="ARBA00031446"/>
    </source>
</evidence>
<comment type="pathway">
    <text evidence="2 17">tRNA modification; tRNA-queuosine biosynthesis.</text>
</comment>
<keyword evidence="9 17" id="KW-0671">Queuosine biosynthesis</keyword>
<organism evidence="18 19">
    <name type="scientific">Acetonema longum DSM 6540</name>
    <dbReference type="NCBI Taxonomy" id="1009370"/>
    <lineage>
        <taxon>Bacteria</taxon>
        <taxon>Bacillati</taxon>
        <taxon>Bacillota</taxon>
        <taxon>Negativicutes</taxon>
        <taxon>Acetonemataceae</taxon>
        <taxon>Acetonema</taxon>
    </lineage>
</organism>
<dbReference type="PANTHER" id="PTHR36701">
    <property type="entry name" value="EPOXYQUEUOSINE REDUCTASE QUEH"/>
    <property type="match status" value="1"/>
</dbReference>
<protein>
    <recommendedName>
        <fullName evidence="5 17">Epoxyqueuosine reductase QueH</fullName>
        <ecNumber evidence="4 17">1.17.99.6</ecNumber>
    </recommendedName>
    <alternativeName>
        <fullName evidence="15 17">Queuosine biosynthesis protein QueH</fullName>
    </alternativeName>
</protein>
<dbReference type="GO" id="GO:0051539">
    <property type="term" value="F:4 iron, 4 sulfur cluster binding"/>
    <property type="evidence" value="ECO:0007669"/>
    <property type="project" value="UniProtKB-UniRule"/>
</dbReference>
<sequence>MNLLLHMCCGPCSIYPVKQIRESGIEVTGFFYNPNIHPYKEFARRLEAAELYAQKVNLSMIIQPEYTLEEYIKQVLDSPGGRCRACYRLRLRRTAEYARENGFSHFSTTLLVSPYQQHEIIRETAETVAAETGVPFYYVDFRTGWKEGVAISREMELYRQPYCGCIFSERDRYYKLVKSN</sequence>
<evidence type="ECO:0000256" key="3">
    <source>
        <dbReference type="ARBA" id="ARBA00008207"/>
    </source>
</evidence>
<dbReference type="eggNOG" id="COG1636">
    <property type="taxonomic scope" value="Bacteria"/>
</dbReference>
<evidence type="ECO:0000256" key="1">
    <source>
        <dbReference type="ARBA" id="ARBA00002268"/>
    </source>
</evidence>
<dbReference type="GO" id="GO:0046872">
    <property type="term" value="F:metal ion binding"/>
    <property type="evidence" value="ECO:0007669"/>
    <property type="project" value="UniProtKB-KW"/>
</dbReference>
<dbReference type="Pfam" id="PF02677">
    <property type="entry name" value="QueH"/>
    <property type="match status" value="1"/>
</dbReference>
<dbReference type="InterPro" id="IPR014729">
    <property type="entry name" value="Rossmann-like_a/b/a_fold"/>
</dbReference>
<gene>
    <name evidence="17" type="primary">queH</name>
    <name evidence="18" type="ORF">ALO_21454</name>
</gene>
<evidence type="ECO:0000313" key="19">
    <source>
        <dbReference type="Proteomes" id="UP000003240"/>
    </source>
</evidence>
<dbReference type="RefSeq" id="WP_004099990.1">
    <property type="nucleotide sequence ID" value="NZ_AFGF01000280.1"/>
</dbReference>
<dbReference type="EMBL" id="AFGF01000280">
    <property type="protein sequence ID" value="EGO61849.1"/>
    <property type="molecule type" value="Genomic_DNA"/>
</dbReference>
<feature type="disulfide bond" description="Redox-active" evidence="17">
    <location>
        <begin position="163"/>
        <end position="165"/>
    </location>
</feature>
<evidence type="ECO:0000256" key="13">
    <source>
        <dbReference type="ARBA" id="ARBA00023157"/>
    </source>
</evidence>
<keyword evidence="8 17" id="KW-0479">Metal-binding</keyword>
<evidence type="ECO:0000256" key="7">
    <source>
        <dbReference type="ARBA" id="ARBA00022694"/>
    </source>
</evidence>
<keyword evidence="10 17" id="KW-0560">Oxidoreductase</keyword>